<accession>A0A9P9JPK4</accession>
<dbReference type="Proteomes" id="UP000720189">
    <property type="component" value="Unassembled WGS sequence"/>
</dbReference>
<evidence type="ECO:0000256" key="2">
    <source>
        <dbReference type="SAM" id="Phobius"/>
    </source>
</evidence>
<gene>
    <name evidence="3" type="ORF">BKA55DRAFT_580958</name>
</gene>
<evidence type="ECO:0000256" key="1">
    <source>
        <dbReference type="SAM" id="MobiDB-lite"/>
    </source>
</evidence>
<feature type="compositionally biased region" description="Basic and acidic residues" evidence="1">
    <location>
        <begin position="32"/>
        <end position="53"/>
    </location>
</feature>
<name>A0A9P9JPK4_FUSRE</name>
<keyword evidence="4" id="KW-1185">Reference proteome</keyword>
<comment type="caution">
    <text evidence="3">The sequence shown here is derived from an EMBL/GenBank/DDBJ whole genome shotgun (WGS) entry which is preliminary data.</text>
</comment>
<keyword evidence="2" id="KW-0472">Membrane</keyword>
<feature type="region of interest" description="Disordered" evidence="1">
    <location>
        <begin position="71"/>
        <end position="101"/>
    </location>
</feature>
<reference evidence="3" key="1">
    <citation type="journal article" date="2021" name="Nat. Commun.">
        <title>Genetic determinants of endophytism in the Arabidopsis root mycobiome.</title>
        <authorList>
            <person name="Mesny F."/>
            <person name="Miyauchi S."/>
            <person name="Thiergart T."/>
            <person name="Pickel B."/>
            <person name="Atanasova L."/>
            <person name="Karlsson M."/>
            <person name="Huettel B."/>
            <person name="Barry K.W."/>
            <person name="Haridas S."/>
            <person name="Chen C."/>
            <person name="Bauer D."/>
            <person name="Andreopoulos W."/>
            <person name="Pangilinan J."/>
            <person name="LaButti K."/>
            <person name="Riley R."/>
            <person name="Lipzen A."/>
            <person name="Clum A."/>
            <person name="Drula E."/>
            <person name="Henrissat B."/>
            <person name="Kohler A."/>
            <person name="Grigoriev I.V."/>
            <person name="Martin F.M."/>
            <person name="Hacquard S."/>
        </authorList>
    </citation>
    <scope>NUCLEOTIDE SEQUENCE</scope>
    <source>
        <strain evidence="3">MPI-CAGE-AT-0023</strain>
    </source>
</reference>
<dbReference type="AlphaFoldDB" id="A0A9P9JPK4"/>
<proteinExistence type="predicted"/>
<dbReference type="RefSeq" id="XP_046043978.1">
    <property type="nucleotide sequence ID" value="XM_046194000.1"/>
</dbReference>
<sequence length="101" mass="11252">MPPKPESLGGILVGGTLYAVAVTGLASLLPQKDTKKDIKEDNKEDNKHPERNKAAAQDSYAYKIYKINPEKGEEAEPRRVKAKPFILTEQDRMQGESLLKD</sequence>
<dbReference type="GeneID" id="70223954"/>
<evidence type="ECO:0000313" key="3">
    <source>
        <dbReference type="EMBL" id="KAH7232318.1"/>
    </source>
</evidence>
<keyword evidence="2" id="KW-0812">Transmembrane</keyword>
<evidence type="ECO:0000313" key="4">
    <source>
        <dbReference type="Proteomes" id="UP000720189"/>
    </source>
</evidence>
<organism evidence="3 4">
    <name type="scientific">Fusarium redolens</name>
    <dbReference type="NCBI Taxonomy" id="48865"/>
    <lineage>
        <taxon>Eukaryota</taxon>
        <taxon>Fungi</taxon>
        <taxon>Dikarya</taxon>
        <taxon>Ascomycota</taxon>
        <taxon>Pezizomycotina</taxon>
        <taxon>Sordariomycetes</taxon>
        <taxon>Hypocreomycetidae</taxon>
        <taxon>Hypocreales</taxon>
        <taxon>Nectriaceae</taxon>
        <taxon>Fusarium</taxon>
        <taxon>Fusarium redolens species complex</taxon>
    </lineage>
</organism>
<dbReference type="EMBL" id="JAGMUX010000019">
    <property type="protein sequence ID" value="KAH7232318.1"/>
    <property type="molecule type" value="Genomic_DNA"/>
</dbReference>
<keyword evidence="2" id="KW-1133">Transmembrane helix</keyword>
<feature type="region of interest" description="Disordered" evidence="1">
    <location>
        <begin position="31"/>
        <end position="58"/>
    </location>
</feature>
<feature type="compositionally biased region" description="Basic and acidic residues" evidence="1">
    <location>
        <begin position="89"/>
        <end position="101"/>
    </location>
</feature>
<feature type="transmembrane region" description="Helical" evidence="2">
    <location>
        <begin position="12"/>
        <end position="29"/>
    </location>
</feature>
<protein>
    <submittedName>
        <fullName evidence="3">Uncharacterized protein</fullName>
    </submittedName>
</protein>
<dbReference type="OrthoDB" id="5055973at2759"/>